<dbReference type="Pfam" id="PF07690">
    <property type="entry name" value="MFS_1"/>
    <property type="match status" value="1"/>
</dbReference>
<evidence type="ECO:0000313" key="7">
    <source>
        <dbReference type="EMBL" id="OGC35640.1"/>
    </source>
</evidence>
<reference evidence="7 8" key="1">
    <citation type="journal article" date="2016" name="Nat. Commun.">
        <title>Thousands of microbial genomes shed light on interconnected biogeochemical processes in an aquifer system.</title>
        <authorList>
            <person name="Anantharaman K."/>
            <person name="Brown C.T."/>
            <person name="Hug L.A."/>
            <person name="Sharon I."/>
            <person name="Castelle C.J."/>
            <person name="Probst A.J."/>
            <person name="Thomas B.C."/>
            <person name="Singh A."/>
            <person name="Wilkins M.J."/>
            <person name="Karaoz U."/>
            <person name="Brodie E.L."/>
            <person name="Williams K.H."/>
            <person name="Hubbard S.S."/>
            <person name="Banfield J.F."/>
        </authorList>
    </citation>
    <scope>NUCLEOTIDE SEQUENCE [LARGE SCALE GENOMIC DNA]</scope>
</reference>
<feature type="domain" description="Major facilitator superfamily (MFS) profile" evidence="6">
    <location>
        <begin position="8"/>
        <end position="389"/>
    </location>
</feature>
<dbReference type="InterPro" id="IPR011701">
    <property type="entry name" value="MFS"/>
</dbReference>
<dbReference type="InterPro" id="IPR036259">
    <property type="entry name" value="MFS_trans_sf"/>
</dbReference>
<comment type="caution">
    <text evidence="7">The sequence shown here is derived from an EMBL/GenBank/DDBJ whole genome shotgun (WGS) entry which is preliminary data.</text>
</comment>
<keyword evidence="3 5" id="KW-1133">Transmembrane helix</keyword>
<feature type="transmembrane region" description="Helical" evidence="5">
    <location>
        <begin position="26"/>
        <end position="48"/>
    </location>
</feature>
<dbReference type="PANTHER" id="PTHR23518">
    <property type="entry name" value="C-METHYLTRANSFERASE"/>
    <property type="match status" value="1"/>
</dbReference>
<feature type="transmembrane region" description="Helical" evidence="5">
    <location>
        <begin position="238"/>
        <end position="263"/>
    </location>
</feature>
<dbReference type="Gene3D" id="1.20.1250.20">
    <property type="entry name" value="MFS general substrate transporter like domains"/>
    <property type="match status" value="2"/>
</dbReference>
<dbReference type="SUPFAM" id="SSF103473">
    <property type="entry name" value="MFS general substrate transporter"/>
    <property type="match status" value="1"/>
</dbReference>
<feature type="transmembrane region" description="Helical" evidence="5">
    <location>
        <begin position="275"/>
        <end position="293"/>
    </location>
</feature>
<dbReference type="InterPro" id="IPR020846">
    <property type="entry name" value="MFS_dom"/>
</dbReference>
<dbReference type="AlphaFoldDB" id="A0A1F4TSW9"/>
<keyword evidence="4 5" id="KW-0472">Membrane</keyword>
<evidence type="ECO:0000256" key="2">
    <source>
        <dbReference type="ARBA" id="ARBA00022692"/>
    </source>
</evidence>
<comment type="subcellular location">
    <subcellularLocation>
        <location evidence="1">Cell membrane</location>
        <topology evidence="1">Multi-pass membrane protein</topology>
    </subcellularLocation>
</comment>
<evidence type="ECO:0000256" key="4">
    <source>
        <dbReference type="ARBA" id="ARBA00023136"/>
    </source>
</evidence>
<feature type="transmembrane region" description="Helical" evidence="5">
    <location>
        <begin position="166"/>
        <end position="186"/>
    </location>
</feature>
<protein>
    <recommendedName>
        <fullName evidence="6">Major facilitator superfamily (MFS) profile domain-containing protein</fullName>
    </recommendedName>
</protein>
<dbReference type="PANTHER" id="PTHR23518:SF2">
    <property type="entry name" value="MAJOR FACILITATOR SUPERFAMILY TRANSPORTER"/>
    <property type="match status" value="1"/>
</dbReference>
<keyword evidence="2 5" id="KW-0812">Transmembrane</keyword>
<evidence type="ECO:0000256" key="3">
    <source>
        <dbReference type="ARBA" id="ARBA00022989"/>
    </source>
</evidence>
<feature type="transmembrane region" description="Helical" evidence="5">
    <location>
        <begin position="299"/>
        <end position="323"/>
    </location>
</feature>
<evidence type="ECO:0000256" key="5">
    <source>
        <dbReference type="SAM" id="Phobius"/>
    </source>
</evidence>
<gene>
    <name evidence="7" type="ORF">A2311_03595</name>
</gene>
<evidence type="ECO:0000313" key="8">
    <source>
        <dbReference type="Proteomes" id="UP000178951"/>
    </source>
</evidence>
<feature type="transmembrane region" description="Helical" evidence="5">
    <location>
        <begin position="143"/>
        <end position="160"/>
    </location>
</feature>
<organism evidence="7 8">
    <name type="scientific">candidate division WOR-1 bacterium RIFOXYB2_FULL_48_7</name>
    <dbReference type="NCBI Taxonomy" id="1802583"/>
    <lineage>
        <taxon>Bacteria</taxon>
        <taxon>Bacillati</taxon>
        <taxon>Saganbacteria</taxon>
    </lineage>
</organism>
<feature type="transmembrane region" description="Helical" evidence="5">
    <location>
        <begin position="207"/>
        <end position="226"/>
    </location>
</feature>
<dbReference type="STRING" id="1802583.A2311_03595"/>
<dbReference type="PROSITE" id="PS50850">
    <property type="entry name" value="MFS"/>
    <property type="match status" value="1"/>
</dbReference>
<sequence length="391" mass="43055">MKLSIPKNVVWLGFVSLFNDIASEMIYPIVPIFLTSVLGAPMAVVGLIEGIAEATASILKVFSGWFSDLIGQRKPLAVFGYSFSTISKLLLATAVLWPMVLLARLTDRFGKGVRVAARDALIADSTPPGDHGKVFGFHRSMDTIGAIAGPLLAVWLMAVYSNNYRLIFIISFIPALLGVLVLQFFVSEVKKEKSLPTVKLRLAWDNFGWQYYMFLIVSVVFSLGNSSDVFLILRSQNLGMTAMLVILAYVVYNVFYALFSYPAGWLADKIGFKKVLFTGFLIFAVVYAGFGLANQANYIWFLFAAYGFYIAFTEGVSKAYIAVLAPKEKIGTAIGLYYTATGFSVLFASVVAGWLWSAFGAAYAFYYGSFMAIIACGLFLILSYWPGRKLN</sequence>
<dbReference type="Proteomes" id="UP000178951">
    <property type="component" value="Unassembled WGS sequence"/>
</dbReference>
<evidence type="ECO:0000259" key="6">
    <source>
        <dbReference type="PROSITE" id="PS50850"/>
    </source>
</evidence>
<dbReference type="EMBL" id="MEUF01000023">
    <property type="protein sequence ID" value="OGC35640.1"/>
    <property type="molecule type" value="Genomic_DNA"/>
</dbReference>
<dbReference type="GO" id="GO:0005886">
    <property type="term" value="C:plasma membrane"/>
    <property type="evidence" value="ECO:0007669"/>
    <property type="project" value="UniProtKB-SubCell"/>
</dbReference>
<evidence type="ECO:0000256" key="1">
    <source>
        <dbReference type="ARBA" id="ARBA00004651"/>
    </source>
</evidence>
<proteinExistence type="predicted"/>
<name>A0A1F4TSW9_UNCSA</name>
<feature type="transmembrane region" description="Helical" evidence="5">
    <location>
        <begin position="363"/>
        <end position="385"/>
    </location>
</feature>
<feature type="transmembrane region" description="Helical" evidence="5">
    <location>
        <begin position="78"/>
        <end position="102"/>
    </location>
</feature>
<accession>A0A1F4TSW9</accession>
<feature type="transmembrane region" description="Helical" evidence="5">
    <location>
        <begin position="335"/>
        <end position="357"/>
    </location>
</feature>
<dbReference type="CDD" id="cd17370">
    <property type="entry name" value="MFS_MJ1317_like"/>
    <property type="match status" value="1"/>
</dbReference>
<dbReference type="GO" id="GO:0022857">
    <property type="term" value="F:transmembrane transporter activity"/>
    <property type="evidence" value="ECO:0007669"/>
    <property type="project" value="InterPro"/>
</dbReference>